<organism evidence="2 3">
    <name type="scientific">Rhynchosporium agropyri</name>
    <dbReference type="NCBI Taxonomy" id="914238"/>
    <lineage>
        <taxon>Eukaryota</taxon>
        <taxon>Fungi</taxon>
        <taxon>Dikarya</taxon>
        <taxon>Ascomycota</taxon>
        <taxon>Pezizomycotina</taxon>
        <taxon>Leotiomycetes</taxon>
        <taxon>Helotiales</taxon>
        <taxon>Ploettnerulaceae</taxon>
        <taxon>Rhynchosporium</taxon>
    </lineage>
</organism>
<protein>
    <submittedName>
        <fullName evidence="2">Uncharacterized protein</fullName>
    </submittedName>
</protein>
<evidence type="ECO:0000256" key="1">
    <source>
        <dbReference type="SAM" id="SignalP"/>
    </source>
</evidence>
<gene>
    <name evidence="2" type="ORF">RAG0_14424</name>
</gene>
<dbReference type="AlphaFoldDB" id="A0A1E1LGX0"/>
<feature type="chain" id="PRO_5009447153" evidence="1">
    <location>
        <begin position="24"/>
        <end position="364"/>
    </location>
</feature>
<name>A0A1E1LGX0_9HELO</name>
<keyword evidence="3" id="KW-1185">Reference proteome</keyword>
<feature type="signal peptide" evidence="1">
    <location>
        <begin position="1"/>
        <end position="23"/>
    </location>
</feature>
<dbReference type="Proteomes" id="UP000178912">
    <property type="component" value="Unassembled WGS sequence"/>
</dbReference>
<proteinExistence type="predicted"/>
<dbReference type="EMBL" id="FJUX01000119">
    <property type="protein sequence ID" value="CZT09771.1"/>
    <property type="molecule type" value="Genomic_DNA"/>
</dbReference>
<keyword evidence="1" id="KW-0732">Signal</keyword>
<sequence>MAPYTASMAIPLLVGLLTLGADAAFEPPINNTLEHAVATECKTCPYSLCTNKAFYDYDTAVTLLCWTRGTVIDGDNTWLRTSDNCYVTQYDLMEYSGDYTTDLSYCGKASEEKHLTFDDVTTKYDAECNICPDYGSCETIQYRKAGTDLTATCWTGDGAAVIDDTTWVKTTDNCYVAQIHLEEPANKAVLDNCGPIGFIQVNYTTNVAVASARKDQLIPASANSKAKVKAASWSRVQQREALAAAEAEAEAEALPAPIPAPLAEASAELHKRYLINITVGEDYAYCHEKTVGTSKVLKKYEFGKEVRMQCYVSTDSTVANESYWYKTTDFCYVREGDFFESLFDRSQLVRSLYSGVHEGLANSE</sequence>
<dbReference type="OrthoDB" id="5358886at2759"/>
<evidence type="ECO:0000313" key="3">
    <source>
        <dbReference type="Proteomes" id="UP000178912"/>
    </source>
</evidence>
<evidence type="ECO:0000313" key="2">
    <source>
        <dbReference type="EMBL" id="CZT09771.1"/>
    </source>
</evidence>
<accession>A0A1E1LGX0</accession>
<reference evidence="3" key="1">
    <citation type="submission" date="2016-03" db="EMBL/GenBank/DDBJ databases">
        <authorList>
            <person name="Guldener U."/>
        </authorList>
    </citation>
    <scope>NUCLEOTIDE SEQUENCE [LARGE SCALE GENOMIC DNA]</scope>
    <source>
        <strain evidence="3">04CH-RAC-A.6.1</strain>
    </source>
</reference>